<organism evidence="2">
    <name type="scientific">uncultured Rubrobacteraceae bacterium</name>
    <dbReference type="NCBI Taxonomy" id="349277"/>
    <lineage>
        <taxon>Bacteria</taxon>
        <taxon>Bacillati</taxon>
        <taxon>Actinomycetota</taxon>
        <taxon>Rubrobacteria</taxon>
        <taxon>Rubrobacterales</taxon>
        <taxon>Rubrobacteraceae</taxon>
        <taxon>environmental samples</taxon>
    </lineage>
</organism>
<accession>A0A6J4PFR8</accession>
<evidence type="ECO:0000313" key="2">
    <source>
        <dbReference type="EMBL" id="CAA9414727.1"/>
    </source>
</evidence>
<feature type="non-terminal residue" evidence="2">
    <location>
        <position position="70"/>
    </location>
</feature>
<reference evidence="2" key="1">
    <citation type="submission" date="2020-02" db="EMBL/GenBank/DDBJ databases">
        <authorList>
            <person name="Meier V. D."/>
        </authorList>
    </citation>
    <scope>NUCLEOTIDE SEQUENCE</scope>
    <source>
        <strain evidence="2">AVDCRST_MAG55</strain>
    </source>
</reference>
<dbReference type="AlphaFoldDB" id="A0A6J4PFR8"/>
<feature type="non-terminal residue" evidence="2">
    <location>
        <position position="1"/>
    </location>
</feature>
<proteinExistence type="predicted"/>
<gene>
    <name evidence="2" type="ORF">AVDCRST_MAG55-1579</name>
</gene>
<protein>
    <submittedName>
        <fullName evidence="2">Uncharacterized protein</fullName>
    </submittedName>
</protein>
<evidence type="ECO:0000256" key="1">
    <source>
        <dbReference type="SAM" id="MobiDB-lite"/>
    </source>
</evidence>
<sequence>EPGRPEYERRASSWLGRRLPGERPRIFYPGEGIRVEGVQLEGPEEGSSVVTTFWGPDRPGCLSDRREDAV</sequence>
<dbReference type="EMBL" id="CADCUZ010000068">
    <property type="protein sequence ID" value="CAA9414727.1"/>
    <property type="molecule type" value="Genomic_DNA"/>
</dbReference>
<feature type="region of interest" description="Disordered" evidence="1">
    <location>
        <begin position="44"/>
        <end position="70"/>
    </location>
</feature>
<name>A0A6J4PFR8_9ACTN</name>